<dbReference type="Gene3D" id="3.40.1080.10">
    <property type="entry name" value="Glutaconate Coenzyme A-transferase"/>
    <property type="match status" value="1"/>
</dbReference>
<dbReference type="GO" id="GO:0006083">
    <property type="term" value="P:acetate metabolic process"/>
    <property type="evidence" value="ECO:0007669"/>
    <property type="project" value="InterPro"/>
</dbReference>
<evidence type="ECO:0000259" key="3">
    <source>
        <dbReference type="Pfam" id="PF02550"/>
    </source>
</evidence>
<dbReference type="InterPro" id="IPR046433">
    <property type="entry name" value="ActCoA_hydro"/>
</dbReference>
<proteinExistence type="inferred from homology"/>
<feature type="domain" description="Acetyl-CoA hydrolase/transferase C-terminal" evidence="4">
    <location>
        <begin position="274"/>
        <end position="427"/>
    </location>
</feature>
<dbReference type="InterPro" id="IPR037171">
    <property type="entry name" value="NagB/RpiA_transferase-like"/>
</dbReference>
<protein>
    <submittedName>
        <fullName evidence="5">Acetyl-CoA hydrolase/transferase family protein</fullName>
    </submittedName>
</protein>
<dbReference type="PANTHER" id="PTHR21432:SF20">
    <property type="entry name" value="ACETYL-COA HYDROLASE"/>
    <property type="match status" value="1"/>
</dbReference>
<dbReference type="AlphaFoldDB" id="A0A935UHP2"/>
<accession>A0A935UHP2</accession>
<dbReference type="EMBL" id="JADJMH010000029">
    <property type="protein sequence ID" value="MBK7676927.1"/>
    <property type="molecule type" value="Genomic_DNA"/>
</dbReference>
<feature type="domain" description="Acetyl-CoA hydrolase/transferase N-terminal" evidence="3">
    <location>
        <begin position="5"/>
        <end position="184"/>
    </location>
</feature>
<dbReference type="Proteomes" id="UP000697998">
    <property type="component" value="Unassembled WGS sequence"/>
</dbReference>
<dbReference type="PANTHER" id="PTHR21432">
    <property type="entry name" value="ACETYL-COA HYDROLASE-RELATED"/>
    <property type="match status" value="1"/>
</dbReference>
<keyword evidence="2" id="KW-0808">Transferase</keyword>
<dbReference type="Pfam" id="PF02550">
    <property type="entry name" value="AcetylCoA_hydro"/>
    <property type="match status" value="1"/>
</dbReference>
<dbReference type="InterPro" id="IPR038460">
    <property type="entry name" value="AcetylCoA_hyd_C_sf"/>
</dbReference>
<evidence type="ECO:0000313" key="5">
    <source>
        <dbReference type="EMBL" id="MBK7676927.1"/>
    </source>
</evidence>
<dbReference type="InterPro" id="IPR026888">
    <property type="entry name" value="AcetylCoA_hyd_C"/>
</dbReference>
<evidence type="ECO:0000256" key="1">
    <source>
        <dbReference type="ARBA" id="ARBA00009632"/>
    </source>
</evidence>
<evidence type="ECO:0000313" key="6">
    <source>
        <dbReference type="Proteomes" id="UP000697998"/>
    </source>
</evidence>
<sequence>MSDIYQRIYQRKRMAAAEAMSLIEDGDFICVPTGVGEPPTLLTALSEQRRNFHGVTVGQILPLRKYAYIDPETVDHVRHLAFFFGGATRPGGHEGWIDYLPSYFSEMPSLIRNRQLRVDAVFSMASPMDEHGFFALSLATDYTMAAVSMARAVILEVNPNVPFTNGNCHVHISQVAGLVESEEPILEVSLPKIGAVQQAIGEYVTDIIDDGSTLQIGFGAIPDAVVMQLTHKHDLGIHTEMIGDGILKLLECGAVNNRQKTYLPGKMVATFALGSQKLYRFMHRNPMLEMHPVDYTNDPFLAARNDKMVSINATLQIDLLGQCCSESFGPQPYSGTGGQVDFVRAANRSRDGKAFIVLPSTAKADTISRIVPGLTPGAHVTTSKNDVNYVVTEYGLAQLRGKTAKQRALALIGIAHPDFRGELTAAARQLKLLRTACFTRRRRAAPPPPVASFA</sequence>
<dbReference type="SUPFAM" id="SSF100950">
    <property type="entry name" value="NagB/RpiA/CoA transferase-like"/>
    <property type="match status" value="2"/>
</dbReference>
<dbReference type="Pfam" id="PF13336">
    <property type="entry name" value="AcetylCoA_hyd_C"/>
    <property type="match status" value="1"/>
</dbReference>
<reference evidence="5 6" key="1">
    <citation type="submission" date="2020-10" db="EMBL/GenBank/DDBJ databases">
        <title>Connecting structure to function with the recovery of over 1000 high-quality activated sludge metagenome-assembled genomes encoding full-length rRNA genes using long-read sequencing.</title>
        <authorList>
            <person name="Singleton C.M."/>
            <person name="Petriglieri F."/>
            <person name="Kristensen J.M."/>
            <person name="Kirkegaard R.H."/>
            <person name="Michaelsen T.Y."/>
            <person name="Andersen M.H."/>
            <person name="Karst S.M."/>
            <person name="Dueholm M.S."/>
            <person name="Nielsen P.H."/>
            <person name="Albertsen M."/>
        </authorList>
    </citation>
    <scope>NUCLEOTIDE SEQUENCE [LARGE SCALE GENOMIC DNA]</scope>
    <source>
        <strain evidence="5">EsbW_18-Q3-R4-48_BATAC.285</strain>
    </source>
</reference>
<dbReference type="Gene3D" id="3.40.1080.20">
    <property type="entry name" value="Acetyl-CoA hydrolase/transferase C-terminal domain"/>
    <property type="match status" value="1"/>
</dbReference>
<dbReference type="GO" id="GO:0008775">
    <property type="term" value="F:acetate CoA-transferase activity"/>
    <property type="evidence" value="ECO:0007669"/>
    <property type="project" value="InterPro"/>
</dbReference>
<comment type="similarity">
    <text evidence="1">Belongs to the acetyl-CoA hydrolase/transferase family.</text>
</comment>
<comment type="caution">
    <text evidence="5">The sequence shown here is derived from an EMBL/GenBank/DDBJ whole genome shotgun (WGS) entry which is preliminary data.</text>
</comment>
<organism evidence="5 6">
    <name type="scientific">Candidatus Accumulibacter proximus</name>
    <dbReference type="NCBI Taxonomy" id="2954385"/>
    <lineage>
        <taxon>Bacteria</taxon>
        <taxon>Pseudomonadati</taxon>
        <taxon>Pseudomonadota</taxon>
        <taxon>Betaproteobacteria</taxon>
        <taxon>Candidatus Accumulibacter</taxon>
    </lineage>
</organism>
<evidence type="ECO:0000256" key="2">
    <source>
        <dbReference type="ARBA" id="ARBA00022679"/>
    </source>
</evidence>
<dbReference type="InterPro" id="IPR003702">
    <property type="entry name" value="ActCoA_hydro_N"/>
</dbReference>
<evidence type="ECO:0000259" key="4">
    <source>
        <dbReference type="Pfam" id="PF13336"/>
    </source>
</evidence>
<name>A0A935UHP2_9PROT</name>
<dbReference type="GO" id="GO:0016787">
    <property type="term" value="F:hydrolase activity"/>
    <property type="evidence" value="ECO:0007669"/>
    <property type="project" value="UniProtKB-KW"/>
</dbReference>
<gene>
    <name evidence="5" type="ORF">IPJ27_20440</name>
</gene>
<keyword evidence="5" id="KW-0378">Hydrolase</keyword>
<dbReference type="Gene3D" id="3.30.750.70">
    <property type="entry name" value="4-hydroxybutyrate coenzyme like domains"/>
    <property type="match status" value="1"/>
</dbReference>